<accession>A0A0D4BW30</accession>
<dbReference type="InterPro" id="IPR003719">
    <property type="entry name" value="Phenazine_PhzF-like"/>
</dbReference>
<evidence type="ECO:0000256" key="1">
    <source>
        <dbReference type="ARBA" id="ARBA00008270"/>
    </source>
</evidence>
<comment type="similarity">
    <text evidence="1">Belongs to the PhzF family.</text>
</comment>
<protein>
    <submittedName>
        <fullName evidence="4">Phenazine biosynthesis protein PhzF</fullName>
    </submittedName>
</protein>
<dbReference type="OrthoDB" id="9788221at2"/>
<dbReference type="GO" id="GO:0016853">
    <property type="term" value="F:isomerase activity"/>
    <property type="evidence" value="ECO:0007669"/>
    <property type="project" value="UniProtKB-KW"/>
</dbReference>
<feature type="active site" evidence="3">
    <location>
        <position position="53"/>
    </location>
</feature>
<evidence type="ECO:0000256" key="3">
    <source>
        <dbReference type="PIRSR" id="PIRSR016184-1"/>
    </source>
</evidence>
<sequence length="288" mass="30868">MSEVEAAHSPEIKRYAAFTRQGRGGNPAGVVLNADELDDEARLSLAARLGYSETAFVDHSDAPGHYRLRYFSPQAEVPFCGHATVATAVALSDLNGPGDFSFETLAGKITVQTRAGADGTTATLRSVATHVREVSPDALQAALQSLHWRIEDLDPRYPVRIAFAGNDHLVLAVAHHELLSELDYDYPALESLMAAQGWTTLQLVWAETELLFHARNPFPPGGVVEDPATGAAAAAFGGYLRELGILTPPAKLTIRQGAELGRPSELLVELNPTDSTVRVTGVAAEIKH</sequence>
<dbReference type="SUPFAM" id="SSF54506">
    <property type="entry name" value="Diaminopimelate epimerase-like"/>
    <property type="match status" value="1"/>
</dbReference>
<keyword evidence="2" id="KW-0413">Isomerase</keyword>
<reference evidence="4 5" key="1">
    <citation type="journal article" date="2015" name="Genome Announc.">
        <title>Complete Genome Sequencing of Protease-Producing Novel Arthrobacter sp. Strain IHBB 11108 Using PacBio Single-Molecule Real-Time Sequencing Technology.</title>
        <authorList>
            <person name="Kiran S."/>
            <person name="Swarnkar M.K."/>
            <person name="Pal M."/>
            <person name="Thakur R."/>
            <person name="Tewari R."/>
            <person name="Singh A.K."/>
            <person name="Gulati A."/>
        </authorList>
    </citation>
    <scope>NUCLEOTIDE SEQUENCE [LARGE SCALE GENOMIC DNA]</scope>
    <source>
        <strain evidence="4 5">IHBB 11108</strain>
    </source>
</reference>
<dbReference type="Pfam" id="PF02567">
    <property type="entry name" value="PhzC-PhzF"/>
    <property type="match status" value="1"/>
</dbReference>
<dbReference type="STRING" id="1618207.UM93_01265"/>
<dbReference type="RefSeq" id="WP_052663492.1">
    <property type="nucleotide sequence ID" value="NZ_CP011005.1"/>
</dbReference>
<dbReference type="KEGG" id="ari:UM93_01265"/>
<evidence type="ECO:0000313" key="5">
    <source>
        <dbReference type="Proteomes" id="UP000061839"/>
    </source>
</evidence>
<dbReference type="PATRIC" id="fig|1618207.4.peg.260"/>
<dbReference type="GO" id="GO:0005737">
    <property type="term" value="C:cytoplasm"/>
    <property type="evidence" value="ECO:0007669"/>
    <property type="project" value="TreeGrafter"/>
</dbReference>
<dbReference type="PIRSF" id="PIRSF016184">
    <property type="entry name" value="PhzC_PhzF"/>
    <property type="match status" value="1"/>
</dbReference>
<dbReference type="EMBL" id="CP011005">
    <property type="protein sequence ID" value="AJT40509.1"/>
    <property type="molecule type" value="Genomic_DNA"/>
</dbReference>
<organism evidence="4 5">
    <name type="scientific">Psychromicrobium lacuslunae</name>
    <dbReference type="NCBI Taxonomy" id="1618207"/>
    <lineage>
        <taxon>Bacteria</taxon>
        <taxon>Bacillati</taxon>
        <taxon>Actinomycetota</taxon>
        <taxon>Actinomycetes</taxon>
        <taxon>Micrococcales</taxon>
        <taxon>Micrococcaceae</taxon>
        <taxon>Psychromicrobium</taxon>
    </lineage>
</organism>
<name>A0A0D4BW30_9MICC</name>
<dbReference type="Proteomes" id="UP000061839">
    <property type="component" value="Chromosome"/>
</dbReference>
<dbReference type="PANTHER" id="PTHR13774:SF39">
    <property type="entry name" value="BIOSYNTHESIS PROTEIN, PUTATIVE-RELATED"/>
    <property type="match status" value="1"/>
</dbReference>
<evidence type="ECO:0000313" key="4">
    <source>
        <dbReference type="EMBL" id="AJT40509.1"/>
    </source>
</evidence>
<dbReference type="PANTHER" id="PTHR13774">
    <property type="entry name" value="PHENAZINE BIOSYNTHESIS PROTEIN"/>
    <property type="match status" value="1"/>
</dbReference>
<keyword evidence="5" id="KW-1185">Reference proteome</keyword>
<gene>
    <name evidence="4" type="ORF">UM93_01265</name>
</gene>
<dbReference type="NCBIfam" id="TIGR00654">
    <property type="entry name" value="PhzF_family"/>
    <property type="match status" value="1"/>
</dbReference>
<dbReference type="AlphaFoldDB" id="A0A0D4BW30"/>
<dbReference type="HOGENOM" id="CLU_048756_0_2_11"/>
<dbReference type="Gene3D" id="3.10.310.10">
    <property type="entry name" value="Diaminopimelate Epimerase, Chain A, domain 1"/>
    <property type="match status" value="2"/>
</dbReference>
<proteinExistence type="inferred from homology"/>
<evidence type="ECO:0000256" key="2">
    <source>
        <dbReference type="ARBA" id="ARBA00023235"/>
    </source>
</evidence>